<dbReference type="AlphaFoldDB" id="A0A255GFL2"/>
<dbReference type="InterPro" id="IPR029069">
    <property type="entry name" value="HotDog_dom_sf"/>
</dbReference>
<dbReference type="EMBL" id="NMVO01000013">
    <property type="protein sequence ID" value="OYO13316.1"/>
    <property type="molecule type" value="Genomic_DNA"/>
</dbReference>
<dbReference type="Gene3D" id="3.10.129.10">
    <property type="entry name" value="Hotdog Thioesterase"/>
    <property type="match status" value="1"/>
</dbReference>
<protein>
    <submittedName>
        <fullName evidence="1">Tetrameric acyl-CoA thioesterase</fullName>
    </submittedName>
</protein>
<gene>
    <name evidence="1" type="ORF">CGZ94_10025</name>
</gene>
<name>A0A255GFL2_9ACTN</name>
<reference evidence="1 2" key="1">
    <citation type="submission" date="2017-07" db="EMBL/GenBank/DDBJ databases">
        <title>Draft whole genome sequences of clinical Proprionibacteriaceae strains.</title>
        <authorList>
            <person name="Bernier A.-M."/>
            <person name="Bernard K."/>
            <person name="Domingo M.-C."/>
        </authorList>
    </citation>
    <scope>NUCLEOTIDE SEQUENCE [LARGE SCALE GENOMIC DNA]</scope>
    <source>
        <strain evidence="1 2">NML 030167</strain>
    </source>
</reference>
<comment type="caution">
    <text evidence="1">The sequence shown here is derived from an EMBL/GenBank/DDBJ whole genome shotgun (WGS) entry which is preliminary data.</text>
</comment>
<organism evidence="1 2">
    <name type="scientific">Enemella evansiae</name>
    <dbReference type="NCBI Taxonomy" id="2016499"/>
    <lineage>
        <taxon>Bacteria</taxon>
        <taxon>Bacillati</taxon>
        <taxon>Actinomycetota</taxon>
        <taxon>Actinomycetes</taxon>
        <taxon>Propionibacteriales</taxon>
        <taxon>Propionibacteriaceae</taxon>
        <taxon>Enemella</taxon>
    </lineage>
</organism>
<keyword evidence="2" id="KW-1185">Reference proteome</keyword>
<dbReference type="Pfam" id="PF14539">
    <property type="entry name" value="DUF4442"/>
    <property type="match status" value="1"/>
</dbReference>
<proteinExistence type="predicted"/>
<accession>A0A255GFL2</accession>
<dbReference type="SUPFAM" id="SSF54637">
    <property type="entry name" value="Thioesterase/thiol ester dehydrase-isomerase"/>
    <property type="match status" value="1"/>
</dbReference>
<evidence type="ECO:0000313" key="1">
    <source>
        <dbReference type="EMBL" id="OYO13316.1"/>
    </source>
</evidence>
<dbReference type="InterPro" id="IPR027961">
    <property type="entry name" value="DUF4442"/>
</dbReference>
<accession>A0A4V3CEG5</accession>
<sequence>MLSLMRYTPTTLKWGMRIWPPFLGAGIVVKEIAPDWTSATVELHPRRLNSNIHGTAFGGSLQSMTDAFHALLLIHRLGRGYNVWDAAAETRFIRPGRGVVTARMELSDEELERVRTETADGGKSLPWFEFPITDRHGEVVAQVRRQVYVRRHRGASVPAAG</sequence>
<dbReference type="OrthoDB" id="9814774at2"/>
<evidence type="ECO:0000313" key="2">
    <source>
        <dbReference type="Proteomes" id="UP000215896"/>
    </source>
</evidence>
<dbReference type="Proteomes" id="UP000215896">
    <property type="component" value="Unassembled WGS sequence"/>
</dbReference>